<dbReference type="RefSeq" id="WP_119541686.1">
    <property type="nucleotide sequence ID" value="NZ_QYRN01000017.1"/>
</dbReference>
<organism evidence="3 4">
    <name type="scientific">Aureimonas flava</name>
    <dbReference type="NCBI Taxonomy" id="2320271"/>
    <lineage>
        <taxon>Bacteria</taxon>
        <taxon>Pseudomonadati</taxon>
        <taxon>Pseudomonadota</taxon>
        <taxon>Alphaproteobacteria</taxon>
        <taxon>Hyphomicrobiales</taxon>
        <taxon>Aurantimonadaceae</taxon>
        <taxon>Aureimonas</taxon>
    </lineage>
</organism>
<dbReference type="Pfam" id="PF20605">
    <property type="entry name" value="Antitox_RHH"/>
    <property type="match status" value="1"/>
</dbReference>
<keyword evidence="4" id="KW-1185">Reference proteome</keyword>
<dbReference type="EMBL" id="QYRN01000017">
    <property type="protein sequence ID" value="RIX97181.1"/>
    <property type="molecule type" value="Genomic_DNA"/>
</dbReference>
<reference evidence="4" key="1">
    <citation type="submission" date="2018-09" db="EMBL/GenBank/DDBJ databases">
        <authorList>
            <person name="Tuo L."/>
        </authorList>
    </citation>
    <scope>NUCLEOTIDE SEQUENCE [LARGE SCALE GENOMIC DNA]</scope>
    <source>
        <strain evidence="4">M2BS4Y-1</strain>
    </source>
</reference>
<evidence type="ECO:0000313" key="4">
    <source>
        <dbReference type="Proteomes" id="UP000265750"/>
    </source>
</evidence>
<protein>
    <recommendedName>
        <fullName evidence="2">Antitoxin-like ribbon-helix-helix domain-containing protein</fullName>
    </recommendedName>
</protein>
<dbReference type="OrthoDB" id="7572500at2"/>
<dbReference type="AlphaFoldDB" id="A0A3A1WGH0"/>
<dbReference type="Proteomes" id="UP000265750">
    <property type="component" value="Unassembled WGS sequence"/>
</dbReference>
<dbReference type="InterPro" id="IPR046765">
    <property type="entry name" value="Antitox_RHH"/>
</dbReference>
<comment type="caution">
    <text evidence="3">The sequence shown here is derived from an EMBL/GenBank/DDBJ whole genome shotgun (WGS) entry which is preliminary data.</text>
</comment>
<evidence type="ECO:0000256" key="1">
    <source>
        <dbReference type="SAM" id="MobiDB-lite"/>
    </source>
</evidence>
<evidence type="ECO:0000313" key="3">
    <source>
        <dbReference type="EMBL" id="RIX97181.1"/>
    </source>
</evidence>
<accession>A0A3A1WGH0</accession>
<evidence type="ECO:0000259" key="2">
    <source>
        <dbReference type="Pfam" id="PF20605"/>
    </source>
</evidence>
<feature type="region of interest" description="Disordered" evidence="1">
    <location>
        <begin position="1"/>
        <end position="26"/>
    </location>
</feature>
<feature type="domain" description="Antitoxin-like ribbon-helix-helix" evidence="2">
    <location>
        <begin position="50"/>
        <end position="87"/>
    </location>
</feature>
<sequence length="102" mass="10709">MSTKKGRTLADVMGGLDDDTPEEASAAVAAPAAPIDPPAAKIVPVSVLVSPEDRKRLRQLSLDTGLSIQKLGHEAFNMMLEARGLPPLVPVSANVPSGRSRR</sequence>
<proteinExistence type="predicted"/>
<gene>
    <name evidence="3" type="ORF">D3218_19160</name>
</gene>
<name>A0A3A1WGH0_9HYPH</name>